<accession>A0A813P681</accession>
<evidence type="ECO:0000256" key="2">
    <source>
        <dbReference type="ARBA" id="ARBA00022490"/>
    </source>
</evidence>
<evidence type="ECO:0000256" key="3">
    <source>
        <dbReference type="ARBA" id="ARBA00023212"/>
    </source>
</evidence>
<evidence type="ECO:0000256" key="1">
    <source>
        <dbReference type="ARBA" id="ARBA00004300"/>
    </source>
</evidence>
<keyword evidence="11" id="KW-1185">Reference proteome</keyword>
<evidence type="ECO:0000313" key="10">
    <source>
        <dbReference type="EMBL" id="CAF3525354.1"/>
    </source>
</evidence>
<gene>
    <name evidence="8" type="ORF">GPM918_LOCUS572</name>
    <name evidence="7" type="ORF">OVA965_LOCUS1106</name>
    <name evidence="10" type="ORF">SRO942_LOCUS573</name>
    <name evidence="9" type="ORF">TMI583_LOCUS1107</name>
</gene>
<name>A0A813P681_9BILA</name>
<comment type="subcellular location">
    <subcellularLocation>
        <location evidence="1">Cytoplasm</location>
        <location evidence="1">Cytoskeleton</location>
        <location evidence="1">Microtubule organizing center</location>
        <location evidence="1">Centrosome</location>
    </subcellularLocation>
</comment>
<dbReference type="OrthoDB" id="283553at2759"/>
<dbReference type="Proteomes" id="UP000677228">
    <property type="component" value="Unassembled WGS sequence"/>
</dbReference>
<dbReference type="Proteomes" id="UP000681722">
    <property type="component" value="Unassembled WGS sequence"/>
</dbReference>
<dbReference type="AlphaFoldDB" id="A0A813P681"/>
<evidence type="ECO:0000256" key="6">
    <source>
        <dbReference type="SAM" id="MobiDB-lite"/>
    </source>
</evidence>
<proteinExistence type="inferred from homology"/>
<dbReference type="GO" id="GO:0005813">
    <property type="term" value="C:centrosome"/>
    <property type="evidence" value="ECO:0007669"/>
    <property type="project" value="UniProtKB-SubCell"/>
</dbReference>
<evidence type="ECO:0000313" key="8">
    <source>
        <dbReference type="EMBL" id="CAF0746508.1"/>
    </source>
</evidence>
<comment type="caution">
    <text evidence="8">The sequence shown here is derived from an EMBL/GenBank/DDBJ whole genome shotgun (WGS) entry which is preliminary data.</text>
</comment>
<dbReference type="EMBL" id="CAJOBC010000046">
    <property type="protein sequence ID" value="CAF3525354.1"/>
    <property type="molecule type" value="Genomic_DNA"/>
</dbReference>
<dbReference type="Proteomes" id="UP000663829">
    <property type="component" value="Unassembled WGS sequence"/>
</dbReference>
<dbReference type="PANTHER" id="PTHR31144">
    <property type="entry name" value="UPF0602 PROTEIN C4ORF47"/>
    <property type="match status" value="1"/>
</dbReference>
<comment type="similarity">
    <text evidence="4">Belongs to the CFAP96 family.</text>
</comment>
<dbReference type="InterPro" id="IPR029358">
    <property type="entry name" value="CFAP96"/>
</dbReference>
<dbReference type="EMBL" id="CAJNOQ010000046">
    <property type="protein sequence ID" value="CAF0746508.1"/>
    <property type="molecule type" value="Genomic_DNA"/>
</dbReference>
<protein>
    <recommendedName>
        <fullName evidence="5">Cilia-and flagella-associated protein 96</fullName>
    </recommendedName>
</protein>
<sequence>MGSTTKPDMDRIGLFKEMEYVTIKDPFKEAARFNFNEAAYKQKQMLSRGSKERSTGSLAGYFDKEFKILPGSYIDPISMRRKMRLKEKEKNIVNKPFVSMYRTRSPVRDIDPTKPKYREKSKYESEKINFKVNPSKKGTGYGYPNLGIEKDPPYAYKDKTDNYDAPLDAQKKEAESHKTATKAGVFKLNMHPKEYFDRNPFLEDGKVKGGGDKERSKSAPSDTKPFKPSSPGKSLGGNKDGCFSKFPLRSEKDPFVIGTIYSQVKNEVNKQGKTFYPNKFPKSRPSESTISKNVNLQINRQNYKNMHSYSAFNVSPTMSQRIAV</sequence>
<dbReference type="EMBL" id="CAJNOK010000187">
    <property type="protein sequence ID" value="CAF0735423.1"/>
    <property type="molecule type" value="Genomic_DNA"/>
</dbReference>
<evidence type="ECO:0000313" key="9">
    <source>
        <dbReference type="EMBL" id="CAF3512062.1"/>
    </source>
</evidence>
<keyword evidence="2" id="KW-0963">Cytoplasm</keyword>
<evidence type="ECO:0000256" key="5">
    <source>
        <dbReference type="ARBA" id="ARBA00035693"/>
    </source>
</evidence>
<feature type="region of interest" description="Disordered" evidence="6">
    <location>
        <begin position="197"/>
        <end position="242"/>
    </location>
</feature>
<evidence type="ECO:0000256" key="4">
    <source>
        <dbReference type="ARBA" id="ARBA00035656"/>
    </source>
</evidence>
<evidence type="ECO:0000313" key="7">
    <source>
        <dbReference type="EMBL" id="CAF0735423.1"/>
    </source>
</evidence>
<feature type="compositionally biased region" description="Basic and acidic residues" evidence="6">
    <location>
        <begin position="197"/>
        <end position="217"/>
    </location>
</feature>
<dbReference type="Pfam" id="PF15239">
    <property type="entry name" value="CFAP96-like"/>
    <property type="match status" value="1"/>
</dbReference>
<organism evidence="8 11">
    <name type="scientific">Didymodactylos carnosus</name>
    <dbReference type="NCBI Taxonomy" id="1234261"/>
    <lineage>
        <taxon>Eukaryota</taxon>
        <taxon>Metazoa</taxon>
        <taxon>Spiralia</taxon>
        <taxon>Gnathifera</taxon>
        <taxon>Rotifera</taxon>
        <taxon>Eurotatoria</taxon>
        <taxon>Bdelloidea</taxon>
        <taxon>Philodinida</taxon>
        <taxon>Philodinidae</taxon>
        <taxon>Didymodactylos</taxon>
    </lineage>
</organism>
<dbReference type="EMBL" id="CAJOBA010000187">
    <property type="protein sequence ID" value="CAF3512062.1"/>
    <property type="molecule type" value="Genomic_DNA"/>
</dbReference>
<dbReference type="PANTHER" id="PTHR31144:SF1">
    <property type="entry name" value="UPF0602 PROTEIN C4ORF47"/>
    <property type="match status" value="1"/>
</dbReference>
<keyword evidence="3" id="KW-0206">Cytoskeleton</keyword>
<evidence type="ECO:0000313" key="11">
    <source>
        <dbReference type="Proteomes" id="UP000663829"/>
    </source>
</evidence>
<reference evidence="8" key="1">
    <citation type="submission" date="2021-02" db="EMBL/GenBank/DDBJ databases">
        <authorList>
            <person name="Nowell W R."/>
        </authorList>
    </citation>
    <scope>NUCLEOTIDE SEQUENCE</scope>
</reference>
<dbReference type="GO" id="GO:0005881">
    <property type="term" value="C:cytoplasmic microtubule"/>
    <property type="evidence" value="ECO:0007669"/>
    <property type="project" value="TreeGrafter"/>
</dbReference>
<dbReference type="Proteomes" id="UP000682733">
    <property type="component" value="Unassembled WGS sequence"/>
</dbReference>